<evidence type="ECO:0000313" key="1">
    <source>
        <dbReference type="EMBL" id="AQQ55264.1"/>
    </source>
</evidence>
<reference evidence="1 2" key="1">
    <citation type="submission" date="2017-02" db="EMBL/GenBank/DDBJ databases">
        <title>The complete genomic sequence of a novel cold adapted crude oil-degrading bacterium Planococcus qaidamina Y42.</title>
        <authorList>
            <person name="Yang R."/>
        </authorList>
    </citation>
    <scope>NUCLEOTIDE SEQUENCE [LARGE SCALE GENOMIC DNA]</scope>
    <source>
        <strain evidence="1 2">Y42</strain>
        <plasmid evidence="1 2">unnamed1</plasmid>
    </source>
</reference>
<dbReference type="KEGG" id="pmar:B0X71_18970"/>
<evidence type="ECO:0000313" key="2">
    <source>
        <dbReference type="Proteomes" id="UP000188184"/>
    </source>
</evidence>
<dbReference type="EMBL" id="CP019641">
    <property type="protein sequence ID" value="AQQ55264.1"/>
    <property type="molecule type" value="Genomic_DNA"/>
</dbReference>
<geneLocation type="plasmid" evidence="1 2">
    <name>unnamed1</name>
</geneLocation>
<keyword evidence="2" id="KW-1185">Reference proteome</keyword>
<dbReference type="Proteomes" id="UP000188184">
    <property type="component" value="Plasmid unnamed1"/>
</dbReference>
<dbReference type="AlphaFoldDB" id="A0A1Q2L4G0"/>
<gene>
    <name evidence="1" type="ORF">B0X71_18970</name>
</gene>
<sequence length="77" mass="8803">MKLENIKELLETVCQYNTVNIMQTFTKDETDWIIVRCLPNTKILELTFVQTQTLEYHESIDEAAGLIATQINSPASV</sequence>
<keyword evidence="1" id="KW-0614">Plasmid</keyword>
<accession>A0A1Q2L4G0</accession>
<proteinExistence type="predicted"/>
<organism evidence="1 2">
    <name type="scientific">Planococcus lenghuensis</name>
    <dbReference type="NCBI Taxonomy" id="2213202"/>
    <lineage>
        <taxon>Bacteria</taxon>
        <taxon>Bacillati</taxon>
        <taxon>Bacillota</taxon>
        <taxon>Bacilli</taxon>
        <taxon>Bacillales</taxon>
        <taxon>Caryophanaceae</taxon>
        <taxon>Planococcus</taxon>
    </lineage>
</organism>
<name>A0A1Q2L4G0_9BACL</name>
<protein>
    <submittedName>
        <fullName evidence="1">Uncharacterized protein</fullName>
    </submittedName>
</protein>